<organism evidence="1 2">
    <name type="scientific">Scophthalmus maximus</name>
    <name type="common">Turbot</name>
    <name type="synonym">Psetta maxima</name>
    <dbReference type="NCBI Taxonomy" id="52904"/>
    <lineage>
        <taxon>Eukaryota</taxon>
        <taxon>Metazoa</taxon>
        <taxon>Chordata</taxon>
        <taxon>Craniata</taxon>
        <taxon>Vertebrata</taxon>
        <taxon>Euteleostomi</taxon>
        <taxon>Actinopterygii</taxon>
        <taxon>Neopterygii</taxon>
        <taxon>Teleostei</taxon>
        <taxon>Neoteleostei</taxon>
        <taxon>Acanthomorphata</taxon>
        <taxon>Carangaria</taxon>
        <taxon>Pleuronectiformes</taxon>
        <taxon>Pleuronectoidei</taxon>
        <taxon>Scophthalmidae</taxon>
        <taxon>Scophthalmus</taxon>
    </lineage>
</organism>
<proteinExistence type="predicted"/>
<name>A0A6A4TGN1_SCOMX</name>
<accession>A0A6A4TGN1</accession>
<protein>
    <submittedName>
        <fullName evidence="1">Uncharacterized protein</fullName>
    </submittedName>
</protein>
<evidence type="ECO:0000313" key="1">
    <source>
        <dbReference type="EMBL" id="KAF0042021.1"/>
    </source>
</evidence>
<comment type="caution">
    <text evidence="1">The sequence shown here is derived from an EMBL/GenBank/DDBJ whole genome shotgun (WGS) entry which is preliminary data.</text>
</comment>
<gene>
    <name evidence="1" type="ORF">F2P81_005553</name>
</gene>
<dbReference type="AlphaFoldDB" id="A0A6A4TGN1"/>
<evidence type="ECO:0000313" key="2">
    <source>
        <dbReference type="Proteomes" id="UP000438429"/>
    </source>
</evidence>
<dbReference type="Proteomes" id="UP000438429">
    <property type="component" value="Unassembled WGS sequence"/>
</dbReference>
<sequence length="221" mass="25191">MASALFTVQPLEPELLPCMAVNLGKSELNQDLSATSAFLLGFKQTELLNSSVEFTIRGSMSYVATENMPDKEFLIKHFYPHSSKVQNVSPERVNEQAVVRYLAQGQSAEPLQMRAARIVLPRFQAMNGIRSPFSEVEACVCIVFEDKLDSRLMYLKRNTSLFNHNFDKQWTELHRKPSEFQYFMSEEVAIVPSGFAICAKCEGKHQEETLQLNQVRKLTFV</sequence>
<reference evidence="1 2" key="1">
    <citation type="submission" date="2019-06" db="EMBL/GenBank/DDBJ databases">
        <title>Draft genomes of female and male turbot (Scophthalmus maximus).</title>
        <authorList>
            <person name="Xu H."/>
            <person name="Xu X.-W."/>
            <person name="Shao C."/>
            <person name="Chen S."/>
        </authorList>
    </citation>
    <scope>NUCLEOTIDE SEQUENCE [LARGE SCALE GENOMIC DNA]</scope>
    <source>
        <strain evidence="1">Ysfricsl-2016a</strain>
        <tissue evidence="1">Blood</tissue>
    </source>
</reference>
<dbReference type="EMBL" id="VEVO01000005">
    <property type="protein sequence ID" value="KAF0042021.1"/>
    <property type="molecule type" value="Genomic_DNA"/>
</dbReference>